<dbReference type="AlphaFoldDB" id="A0A7X9X625"/>
<evidence type="ECO:0000256" key="2">
    <source>
        <dbReference type="SAM" id="Phobius"/>
    </source>
</evidence>
<comment type="caution">
    <text evidence="3">The sequence shown here is derived from an EMBL/GenBank/DDBJ whole genome shotgun (WGS) entry which is preliminary data.</text>
</comment>
<dbReference type="PANTHER" id="PTHR37813">
    <property type="entry name" value="FELS-2 PROPHAGE PROTEIN"/>
    <property type="match status" value="1"/>
</dbReference>
<feature type="transmembrane region" description="Helical" evidence="2">
    <location>
        <begin position="602"/>
        <end position="623"/>
    </location>
</feature>
<keyword evidence="2" id="KW-1133">Transmembrane helix</keyword>
<gene>
    <name evidence="3" type="ORF">HHL14_13115</name>
</gene>
<feature type="coiled-coil region" evidence="1">
    <location>
        <begin position="28"/>
        <end position="82"/>
    </location>
</feature>
<keyword evidence="4" id="KW-1185">Reference proteome</keyword>
<name>A0A7X9X625_9BURK</name>
<accession>A0A7X9X625</accession>
<keyword evidence="2" id="KW-0472">Membrane</keyword>
<keyword evidence="1" id="KW-0175">Coiled coil</keyword>
<evidence type="ECO:0000313" key="4">
    <source>
        <dbReference type="Proteomes" id="UP000583127"/>
    </source>
</evidence>
<dbReference type="RefSeq" id="WP_169498035.1">
    <property type="nucleotide sequence ID" value="NZ_JABBFZ010000006.1"/>
</dbReference>
<evidence type="ECO:0000256" key="1">
    <source>
        <dbReference type="SAM" id="Coils"/>
    </source>
</evidence>
<organism evidence="3 4">
    <name type="scientific">Paraburkholderia antibiotica</name>
    <dbReference type="NCBI Taxonomy" id="2728839"/>
    <lineage>
        <taxon>Bacteria</taxon>
        <taxon>Pseudomonadati</taxon>
        <taxon>Pseudomonadota</taxon>
        <taxon>Betaproteobacteria</taxon>
        <taxon>Burkholderiales</taxon>
        <taxon>Burkholderiaceae</taxon>
        <taxon>Paraburkholderia</taxon>
    </lineage>
</organism>
<keyword evidence="2" id="KW-0812">Transmembrane</keyword>
<reference evidence="3 4" key="1">
    <citation type="submission" date="2020-04" db="EMBL/GenBank/DDBJ databases">
        <title>Paraburkholderia sp. G-4-1-8 isolated from soil.</title>
        <authorList>
            <person name="Dahal R.H."/>
        </authorList>
    </citation>
    <scope>NUCLEOTIDE SEQUENCE [LARGE SCALE GENOMIC DNA]</scope>
    <source>
        <strain evidence="3 4">G-4-1-8</strain>
    </source>
</reference>
<dbReference type="PANTHER" id="PTHR37813:SF1">
    <property type="entry name" value="FELS-2 PROPHAGE PROTEIN"/>
    <property type="match status" value="1"/>
</dbReference>
<evidence type="ECO:0008006" key="5">
    <source>
        <dbReference type="Google" id="ProtNLM"/>
    </source>
</evidence>
<dbReference type="Proteomes" id="UP000583127">
    <property type="component" value="Unassembled WGS sequence"/>
</dbReference>
<protein>
    <recommendedName>
        <fullName evidence="5">Phage tail protein</fullName>
    </recommendedName>
</protein>
<feature type="transmembrane region" description="Helical" evidence="2">
    <location>
        <begin position="557"/>
        <end position="582"/>
    </location>
</feature>
<sequence>MSRDLKLRVVFDMVDRVARPLKNVMAGSKGLSRAIAETRKELAGLQKQQKTVNAVRSLRTEMGQTASRLKEAQGKLAGLREKLIATNAPTKRLQNEFRRASDAVGALTQKQERQRNRLGELSSRMQEAGRGARTLADYENSLRTSVERTSAALGDQNKRMQTMQAAGERLGKRQALASNMAVAGYSARSTGQRILGGVGAYLDEAKKTQLEETKIRALGVGESTTRELVGYAKNHKSFGVSTNENLVLMRDAMTILNDKHHAEEIMPTLSKMKFSNEALFGAEHGGDNEQKFMNMLKAIELRGGTNSAAAFQREANAVQKVITATGGRVGGDEWMNFIKTGGVAAKLMKSDAFYYQMEPLIQEMGGDAAGGSLASAHQNLIEGRTSVRAARKLMSMGLLDSKRVEYDKTGHVKAFADGALLNAEQFKGSQFEWMEKTLLPQLRKHGITGDQETLSAIGSMFTNRRAANLFSTMYLQRGAIHKSEALNKQAFGVDQGFEAAKGTSQGKELDLHTRKANLERELGEKILPMYNQALGLTASLLDRVTGFTERHQTATKALVVGLTGLGLLIGAGGTITLGLASLIGPLALTRYGMEMIGLKGSIAGRALGLMGGGFKAFGSAVFAAGRALLMSPIGLMVLGIGAAIALTAYLIYRYWEPISTFFRSVWVRVKEAFGGGIEGVTRLIRDWSPLDAFYTVFRGVMSWFGVELPAKFSDFGINMMTGLVNGIMTGLGAVKQAVMTVADSTVSWFKDKLGIHSPSRVFGLLGGFIGQGAALGIEGERPRVAGAVAELAGTAVNAFGAGASMFGSDKPMFDRRGPIVAAPMAAAAGETTYNINFNFPAGAGMPDSSALDVIEGRFRQLLERHERDKARRAGSSFSDRG</sequence>
<dbReference type="EMBL" id="JABBFZ010000006">
    <property type="protein sequence ID" value="NML31774.1"/>
    <property type="molecule type" value="Genomic_DNA"/>
</dbReference>
<proteinExistence type="predicted"/>
<evidence type="ECO:0000313" key="3">
    <source>
        <dbReference type="EMBL" id="NML31774.1"/>
    </source>
</evidence>
<feature type="transmembrane region" description="Helical" evidence="2">
    <location>
        <begin position="629"/>
        <end position="652"/>
    </location>
</feature>